<dbReference type="InterPro" id="IPR055418">
    <property type="entry name" value="UFD1_N2"/>
</dbReference>
<feature type="region of interest" description="Disordered" evidence="3">
    <location>
        <begin position="1"/>
        <end position="92"/>
    </location>
</feature>
<protein>
    <submittedName>
        <fullName evidence="6">BQ5605_C005g03627 protein</fullName>
    </submittedName>
</protein>
<feature type="domain" description="Ubiquitin fusion degradation protein UFD1 N-terminal subdomain 2" evidence="5">
    <location>
        <begin position="260"/>
        <end position="336"/>
    </location>
</feature>
<evidence type="ECO:0000259" key="4">
    <source>
        <dbReference type="Pfam" id="PF03152"/>
    </source>
</evidence>
<dbReference type="GO" id="GO:0006511">
    <property type="term" value="P:ubiquitin-dependent protein catabolic process"/>
    <property type="evidence" value="ECO:0007669"/>
    <property type="project" value="InterPro"/>
</dbReference>
<dbReference type="AlphaFoldDB" id="A0A2X0PDH7"/>
<dbReference type="InterPro" id="IPR004854">
    <property type="entry name" value="Ufd1-like"/>
</dbReference>
<dbReference type="Gene3D" id="3.10.330.10">
    <property type="match status" value="1"/>
</dbReference>
<dbReference type="Gene3D" id="2.40.40.50">
    <property type="entry name" value="Ubiquitin fusion degradation protein UFD1, N-terminal domain"/>
    <property type="match status" value="1"/>
</dbReference>
<organism evidence="6 7">
    <name type="scientific">Microbotryum silenes-dioicae</name>
    <dbReference type="NCBI Taxonomy" id="796604"/>
    <lineage>
        <taxon>Eukaryota</taxon>
        <taxon>Fungi</taxon>
        <taxon>Dikarya</taxon>
        <taxon>Basidiomycota</taxon>
        <taxon>Pucciniomycotina</taxon>
        <taxon>Microbotryomycetes</taxon>
        <taxon>Microbotryales</taxon>
        <taxon>Microbotryaceae</taxon>
        <taxon>Microbotryum</taxon>
    </lineage>
</organism>
<name>A0A2X0PDH7_9BASI</name>
<dbReference type="STRING" id="796604.A0A2X0PDH7"/>
<dbReference type="PANTHER" id="PTHR12555:SF13">
    <property type="entry name" value="UBIQUITIN RECOGNITION FACTOR IN ER-ASSOCIATED DEGRADATION PROTEIN 1"/>
    <property type="match status" value="1"/>
</dbReference>
<sequence length="563" mass="59833">MSSDQEAQDLPSDDDAYEDYDPNDFLDDDQDPPIVAPVAPVIPTTAPAASASRVTRSSNAAYQSPPQPHHDDDDDDDGEEDEDGDNGGYGLFPTFGQAARQAMGRFINPNAFQAGFGGHAFARPPASAFRRQYRAYSTAILEVQRGRSYGGGRSNLMYGGKITMPPSALEEITQLDIELPITFEITNPAQPDLTTHVGVLEFIADEGTVNLPQWVSTCTPNSYVCSASESNKCHHPRQIMDQLRLNEGDPIRIWGGRYPKGKMIKIQPQSTDFLEVSDPKAVLEQALRHFSCLSAGDIIEIGYQSLTFRLLIMEITPPGPAISIIDTDVEVDFAAPVGYVEPEYVPRGAIAGPTMKDKYTIDTKGVQDVDARGSGSSTPASRGAGAAVGADGAVHSWEAFKGSGNSLSGKRIKGKGVKAKKIEAVDENSMIFRTDQPRMVTADTQIGERQVPAALNLPPGNLFFGFEPRPPPGSEEDIADNLKAEAESAATPVPFAGVGSGSTLSGRARNSAALPQGAPMPPPTMALPSLATSVPAAGGQLKSFSGSGNTLSGKKPIETIEID</sequence>
<evidence type="ECO:0000259" key="5">
    <source>
        <dbReference type="Pfam" id="PF24842"/>
    </source>
</evidence>
<feature type="region of interest" description="Disordered" evidence="3">
    <location>
        <begin position="499"/>
        <end position="563"/>
    </location>
</feature>
<feature type="compositionally biased region" description="Acidic residues" evidence="3">
    <location>
        <begin position="72"/>
        <end position="85"/>
    </location>
</feature>
<dbReference type="Pfam" id="PF03152">
    <property type="entry name" value="UFD1_N1"/>
    <property type="match status" value="1"/>
</dbReference>
<dbReference type="InterPro" id="IPR055417">
    <property type="entry name" value="UFD1_N1"/>
</dbReference>
<keyword evidence="2" id="KW-0833">Ubl conjugation pathway</keyword>
<evidence type="ECO:0000256" key="2">
    <source>
        <dbReference type="ARBA" id="ARBA00022786"/>
    </source>
</evidence>
<dbReference type="GO" id="GO:0034098">
    <property type="term" value="C:VCP-NPL4-UFD1 AAA ATPase complex"/>
    <property type="evidence" value="ECO:0007669"/>
    <property type="project" value="TreeGrafter"/>
</dbReference>
<comment type="similarity">
    <text evidence="1">Belongs to the UFD1 family.</text>
</comment>
<dbReference type="Proteomes" id="UP000249464">
    <property type="component" value="Unassembled WGS sequence"/>
</dbReference>
<feature type="compositionally biased region" description="Low complexity" evidence="3">
    <location>
        <begin position="32"/>
        <end position="58"/>
    </location>
</feature>
<keyword evidence="7" id="KW-1185">Reference proteome</keyword>
<dbReference type="GO" id="GO:0031593">
    <property type="term" value="F:polyubiquitin modification-dependent protein binding"/>
    <property type="evidence" value="ECO:0007669"/>
    <property type="project" value="TreeGrafter"/>
</dbReference>
<evidence type="ECO:0000256" key="1">
    <source>
        <dbReference type="ARBA" id="ARBA00006043"/>
    </source>
</evidence>
<evidence type="ECO:0000313" key="7">
    <source>
        <dbReference type="Proteomes" id="UP000249464"/>
    </source>
</evidence>
<dbReference type="EMBL" id="FQNC01000047">
    <property type="protein sequence ID" value="SGY77399.1"/>
    <property type="molecule type" value="Genomic_DNA"/>
</dbReference>
<dbReference type="InterPro" id="IPR042299">
    <property type="entry name" value="Ufd1-like_Nn"/>
</dbReference>
<evidence type="ECO:0000313" key="6">
    <source>
        <dbReference type="EMBL" id="SGY77399.1"/>
    </source>
</evidence>
<proteinExistence type="inferred from homology"/>
<dbReference type="GO" id="GO:0036503">
    <property type="term" value="P:ERAD pathway"/>
    <property type="evidence" value="ECO:0007669"/>
    <property type="project" value="TreeGrafter"/>
</dbReference>
<dbReference type="PANTHER" id="PTHR12555">
    <property type="entry name" value="UBIQUITIN FUSION DEGRADATON PROTEIN 1"/>
    <property type="match status" value="1"/>
</dbReference>
<feature type="compositionally biased region" description="Polar residues" evidence="3">
    <location>
        <begin position="542"/>
        <end position="552"/>
    </location>
</feature>
<feature type="domain" description="Ubiquitin fusion degradation protein UFD1 N-terminal subdomain 1" evidence="4">
    <location>
        <begin position="129"/>
        <end position="216"/>
    </location>
</feature>
<feature type="compositionally biased region" description="Acidic residues" evidence="3">
    <location>
        <begin position="11"/>
        <end position="31"/>
    </location>
</feature>
<accession>A0A2X0PDH7</accession>
<evidence type="ECO:0000256" key="3">
    <source>
        <dbReference type="SAM" id="MobiDB-lite"/>
    </source>
</evidence>
<reference evidence="6 7" key="1">
    <citation type="submission" date="2016-11" db="EMBL/GenBank/DDBJ databases">
        <authorList>
            <person name="Jaros S."/>
            <person name="Januszkiewicz K."/>
            <person name="Wedrychowicz H."/>
        </authorList>
    </citation>
    <scope>NUCLEOTIDE SEQUENCE [LARGE SCALE GENOMIC DNA]</scope>
</reference>
<dbReference type="Pfam" id="PF24842">
    <property type="entry name" value="UFD1_N2"/>
    <property type="match status" value="1"/>
</dbReference>
<gene>
    <name evidence="6" type="primary">BQ5605_C005g03627</name>
    <name evidence="6" type="ORF">BQ5605_C005G03627</name>
</gene>